<keyword evidence="7" id="KW-0862">Zinc</keyword>
<feature type="domain" description="RING-CH-type" evidence="12">
    <location>
        <begin position="207"/>
        <end position="271"/>
    </location>
</feature>
<keyword evidence="9 11" id="KW-0472">Membrane</keyword>
<dbReference type="PROSITE" id="PS51292">
    <property type="entry name" value="ZF_RING_CH"/>
    <property type="match status" value="1"/>
</dbReference>
<evidence type="ECO:0000256" key="11">
    <source>
        <dbReference type="SAM" id="Phobius"/>
    </source>
</evidence>
<dbReference type="Proteomes" id="UP000319731">
    <property type="component" value="Unassembled WGS sequence"/>
</dbReference>
<accession>A0A507CJY8</accession>
<evidence type="ECO:0000256" key="1">
    <source>
        <dbReference type="ARBA" id="ARBA00004141"/>
    </source>
</evidence>
<comment type="subcellular location">
    <subcellularLocation>
        <location evidence="1">Membrane</location>
        <topology evidence="1">Multi-pass membrane protein</topology>
    </subcellularLocation>
</comment>
<evidence type="ECO:0000256" key="7">
    <source>
        <dbReference type="ARBA" id="ARBA00022833"/>
    </source>
</evidence>
<feature type="transmembrane region" description="Helical" evidence="11">
    <location>
        <begin position="365"/>
        <end position="384"/>
    </location>
</feature>
<dbReference type="GO" id="GO:0016020">
    <property type="term" value="C:membrane"/>
    <property type="evidence" value="ECO:0007669"/>
    <property type="project" value="UniProtKB-SubCell"/>
</dbReference>
<gene>
    <name evidence="13" type="ORF">SmJEL517_g00338</name>
</gene>
<evidence type="ECO:0000256" key="10">
    <source>
        <dbReference type="SAM" id="MobiDB-lite"/>
    </source>
</evidence>
<evidence type="ECO:0000256" key="3">
    <source>
        <dbReference type="ARBA" id="ARBA00022692"/>
    </source>
</evidence>
<dbReference type="OrthoDB" id="264354at2759"/>
<dbReference type="SUPFAM" id="SSF57850">
    <property type="entry name" value="RING/U-box"/>
    <property type="match status" value="1"/>
</dbReference>
<evidence type="ECO:0000259" key="12">
    <source>
        <dbReference type="PROSITE" id="PS51292"/>
    </source>
</evidence>
<name>A0A507CJY8_9FUNG</name>
<dbReference type="SMART" id="SM00744">
    <property type="entry name" value="RINGv"/>
    <property type="match status" value="1"/>
</dbReference>
<dbReference type="GO" id="GO:0004842">
    <property type="term" value="F:ubiquitin-protein transferase activity"/>
    <property type="evidence" value="ECO:0007669"/>
    <property type="project" value="TreeGrafter"/>
</dbReference>
<feature type="region of interest" description="Disordered" evidence="10">
    <location>
        <begin position="102"/>
        <end position="126"/>
    </location>
</feature>
<sequence>MGSKTPFFYTESESESEEDATATRATKRDLLKEALLPIASTQQLSDSTIDTILRLITEQTPASVAQTSEVPTPNSITTPAIVDEEKETGELAYITRQFLDTDAESQSTTPNRIRNVSHRPHHKRSYSNPELYMLSSLSNTPMPHGQLPSLYSAQSSISSIRTSTRNLLTPQQFAYKTKLAGKTHVEDRFSRSRSENVSNSSMFGGSTTSQQVPTCRICLGDDRPQNLFRPCRCDGSQRLVHLDCLNRWRRMSPTPLSRFQCDICKSYYKFKGGTGEKLFGEKVTLIVNITALFSSFIPFPAVPPTVIIPPGVITRRLREHLIPCLFFLRGYKPVSDSLFTMVIILYNALSWFAQKSHPAALAVDILWFGLVIVGTIVTAIATHARVATMAPRLLGLLVDVNDEAREVIAG</sequence>
<keyword evidence="5" id="KW-0863">Zinc-finger</keyword>
<dbReference type="EMBL" id="QEAO01000001">
    <property type="protein sequence ID" value="TPX38103.1"/>
    <property type="molecule type" value="Genomic_DNA"/>
</dbReference>
<proteinExistence type="predicted"/>
<keyword evidence="14" id="KW-1185">Reference proteome</keyword>
<keyword evidence="4" id="KW-0479">Metal-binding</keyword>
<organism evidence="13 14">
    <name type="scientific">Synchytrium microbalum</name>
    <dbReference type="NCBI Taxonomy" id="1806994"/>
    <lineage>
        <taxon>Eukaryota</taxon>
        <taxon>Fungi</taxon>
        <taxon>Fungi incertae sedis</taxon>
        <taxon>Chytridiomycota</taxon>
        <taxon>Chytridiomycota incertae sedis</taxon>
        <taxon>Chytridiomycetes</taxon>
        <taxon>Synchytriales</taxon>
        <taxon>Synchytriaceae</taxon>
        <taxon>Synchytrium</taxon>
    </lineage>
</organism>
<dbReference type="CDD" id="cd16495">
    <property type="entry name" value="RING_CH-C4HC3_MARCH"/>
    <property type="match status" value="1"/>
</dbReference>
<evidence type="ECO:0000256" key="4">
    <source>
        <dbReference type="ARBA" id="ARBA00022723"/>
    </source>
</evidence>
<evidence type="ECO:0000256" key="5">
    <source>
        <dbReference type="ARBA" id="ARBA00022771"/>
    </source>
</evidence>
<feature type="compositionally biased region" description="Basic residues" evidence="10">
    <location>
        <begin position="115"/>
        <end position="125"/>
    </location>
</feature>
<dbReference type="AlphaFoldDB" id="A0A507CJY8"/>
<feature type="compositionally biased region" description="Polar residues" evidence="10">
    <location>
        <begin position="104"/>
        <end position="114"/>
    </location>
</feature>
<evidence type="ECO:0000313" key="14">
    <source>
        <dbReference type="Proteomes" id="UP000319731"/>
    </source>
</evidence>
<dbReference type="STRING" id="1806994.A0A507CJY8"/>
<feature type="compositionally biased region" description="Basic and acidic residues" evidence="10">
    <location>
        <begin position="185"/>
        <end position="194"/>
    </location>
</feature>
<dbReference type="Gene3D" id="3.30.40.10">
    <property type="entry name" value="Zinc/RING finger domain, C3HC4 (zinc finger)"/>
    <property type="match status" value="1"/>
</dbReference>
<keyword evidence="2" id="KW-0808">Transferase</keyword>
<evidence type="ECO:0000313" key="13">
    <source>
        <dbReference type="EMBL" id="TPX38103.1"/>
    </source>
</evidence>
<dbReference type="GeneID" id="42001565"/>
<evidence type="ECO:0000256" key="2">
    <source>
        <dbReference type="ARBA" id="ARBA00022679"/>
    </source>
</evidence>
<keyword evidence="3 11" id="KW-0812">Transmembrane</keyword>
<dbReference type="PANTHER" id="PTHR46065:SF3">
    <property type="entry name" value="FI20425P1"/>
    <property type="match status" value="1"/>
</dbReference>
<dbReference type="InterPro" id="IPR013083">
    <property type="entry name" value="Znf_RING/FYVE/PHD"/>
</dbReference>
<feature type="transmembrane region" description="Helical" evidence="11">
    <location>
        <begin position="334"/>
        <end position="353"/>
    </location>
</feature>
<feature type="region of interest" description="Disordered" evidence="10">
    <location>
        <begin position="1"/>
        <end position="24"/>
    </location>
</feature>
<comment type="caution">
    <text evidence="13">The sequence shown here is derived from an EMBL/GenBank/DDBJ whole genome shotgun (WGS) entry which is preliminary data.</text>
</comment>
<keyword evidence="6" id="KW-0833">Ubl conjugation pathway</keyword>
<evidence type="ECO:0000256" key="9">
    <source>
        <dbReference type="ARBA" id="ARBA00023136"/>
    </source>
</evidence>
<feature type="region of interest" description="Disordered" evidence="10">
    <location>
        <begin position="185"/>
        <end position="205"/>
    </location>
</feature>
<evidence type="ECO:0000256" key="6">
    <source>
        <dbReference type="ARBA" id="ARBA00022786"/>
    </source>
</evidence>
<dbReference type="InterPro" id="IPR011016">
    <property type="entry name" value="Znf_RING-CH"/>
</dbReference>
<evidence type="ECO:0000256" key="8">
    <source>
        <dbReference type="ARBA" id="ARBA00022989"/>
    </source>
</evidence>
<reference evidence="13 14" key="1">
    <citation type="journal article" date="2019" name="Sci. Rep.">
        <title>Comparative genomics of chytrid fungi reveal insights into the obligate biotrophic and pathogenic lifestyle of Synchytrium endobioticum.</title>
        <authorList>
            <person name="van de Vossenberg B.T.L.H."/>
            <person name="Warris S."/>
            <person name="Nguyen H.D.T."/>
            <person name="van Gent-Pelzer M.P.E."/>
            <person name="Joly D.L."/>
            <person name="van de Geest H.C."/>
            <person name="Bonants P.J.M."/>
            <person name="Smith D.S."/>
            <person name="Levesque C.A."/>
            <person name="van der Lee T.A.J."/>
        </authorList>
    </citation>
    <scope>NUCLEOTIDE SEQUENCE [LARGE SCALE GENOMIC DNA]</scope>
    <source>
        <strain evidence="13 14">JEL517</strain>
    </source>
</reference>
<dbReference type="PANTHER" id="PTHR46065">
    <property type="entry name" value="E3 UBIQUITIN-PROTEIN LIGASE MARCH 2/3 FAMILY MEMBER"/>
    <property type="match status" value="1"/>
</dbReference>
<protein>
    <recommendedName>
        <fullName evidence="12">RING-CH-type domain-containing protein</fullName>
    </recommendedName>
</protein>
<dbReference type="RefSeq" id="XP_031027818.1">
    <property type="nucleotide sequence ID" value="XM_031166268.1"/>
</dbReference>
<keyword evidence="8 11" id="KW-1133">Transmembrane helix</keyword>
<dbReference type="GO" id="GO:0008270">
    <property type="term" value="F:zinc ion binding"/>
    <property type="evidence" value="ECO:0007669"/>
    <property type="project" value="UniProtKB-KW"/>
</dbReference>
<dbReference type="GO" id="GO:0016567">
    <property type="term" value="P:protein ubiquitination"/>
    <property type="evidence" value="ECO:0007669"/>
    <property type="project" value="TreeGrafter"/>
</dbReference>
<dbReference type="Pfam" id="PF12906">
    <property type="entry name" value="RINGv"/>
    <property type="match status" value="1"/>
</dbReference>